<evidence type="ECO:0000256" key="2">
    <source>
        <dbReference type="ARBA" id="ARBA00022692"/>
    </source>
</evidence>
<feature type="transmembrane region" description="Helical" evidence="5">
    <location>
        <begin position="101"/>
        <end position="123"/>
    </location>
</feature>
<evidence type="ECO:0000259" key="6">
    <source>
        <dbReference type="Pfam" id="PF00892"/>
    </source>
</evidence>
<gene>
    <name evidence="7" type="ORF">H257_11496</name>
</gene>
<dbReference type="VEuPathDB" id="FungiDB:H257_11496"/>
<dbReference type="GeneID" id="20813492"/>
<keyword evidence="2 5" id="KW-0812">Transmembrane</keyword>
<feature type="transmembrane region" description="Helical" evidence="5">
    <location>
        <begin position="252"/>
        <end position="275"/>
    </location>
</feature>
<dbReference type="OrthoDB" id="306876at2759"/>
<accession>W4G3G2</accession>
<proteinExistence type="predicted"/>
<dbReference type="InterPro" id="IPR037185">
    <property type="entry name" value="EmrE-like"/>
</dbReference>
<feature type="transmembrane region" description="Helical" evidence="5">
    <location>
        <begin position="193"/>
        <end position="214"/>
    </location>
</feature>
<keyword evidence="3 5" id="KW-1133">Transmembrane helix</keyword>
<evidence type="ECO:0000256" key="1">
    <source>
        <dbReference type="ARBA" id="ARBA00004141"/>
    </source>
</evidence>
<name>W4G3G2_APHAT</name>
<feature type="domain" description="EamA" evidence="6">
    <location>
        <begin position="259"/>
        <end position="389"/>
    </location>
</feature>
<feature type="transmembrane region" description="Helical" evidence="5">
    <location>
        <begin position="287"/>
        <end position="306"/>
    </location>
</feature>
<dbReference type="EMBL" id="KI913147">
    <property type="protein sequence ID" value="ETV73826.1"/>
    <property type="molecule type" value="Genomic_DNA"/>
</dbReference>
<dbReference type="RefSeq" id="XP_009836761.1">
    <property type="nucleotide sequence ID" value="XM_009838459.1"/>
</dbReference>
<feature type="transmembrane region" description="Helical" evidence="5">
    <location>
        <begin position="221"/>
        <end position="240"/>
    </location>
</feature>
<dbReference type="AlphaFoldDB" id="W4G3G2"/>
<evidence type="ECO:0000256" key="5">
    <source>
        <dbReference type="SAM" id="Phobius"/>
    </source>
</evidence>
<dbReference type="Pfam" id="PF00892">
    <property type="entry name" value="EamA"/>
    <property type="match status" value="2"/>
</dbReference>
<feature type="transmembrane region" description="Helical" evidence="5">
    <location>
        <begin position="371"/>
        <end position="391"/>
    </location>
</feature>
<evidence type="ECO:0000256" key="4">
    <source>
        <dbReference type="ARBA" id="ARBA00023136"/>
    </source>
</evidence>
<feature type="transmembrane region" description="Helical" evidence="5">
    <location>
        <begin position="135"/>
        <end position="156"/>
    </location>
</feature>
<feature type="transmembrane region" description="Helical" evidence="5">
    <location>
        <begin position="345"/>
        <end position="365"/>
    </location>
</feature>
<dbReference type="Gene3D" id="1.10.3730.20">
    <property type="match status" value="1"/>
</dbReference>
<comment type="subcellular location">
    <subcellularLocation>
        <location evidence="1">Membrane</location>
        <topology evidence="1">Multi-pass membrane protein</topology>
    </subcellularLocation>
</comment>
<feature type="transmembrane region" description="Helical" evidence="5">
    <location>
        <begin position="318"/>
        <end position="336"/>
    </location>
</feature>
<organism evidence="7">
    <name type="scientific">Aphanomyces astaci</name>
    <name type="common">Crayfish plague agent</name>
    <dbReference type="NCBI Taxonomy" id="112090"/>
    <lineage>
        <taxon>Eukaryota</taxon>
        <taxon>Sar</taxon>
        <taxon>Stramenopiles</taxon>
        <taxon>Oomycota</taxon>
        <taxon>Saprolegniomycetes</taxon>
        <taxon>Saprolegniales</taxon>
        <taxon>Verrucalvaceae</taxon>
        <taxon>Aphanomyces</taxon>
    </lineage>
</organism>
<dbReference type="PANTHER" id="PTHR22911:SF6">
    <property type="entry name" value="SOLUTE CARRIER FAMILY 35 MEMBER G1"/>
    <property type="match status" value="1"/>
</dbReference>
<dbReference type="PANTHER" id="PTHR22911">
    <property type="entry name" value="ACYL-MALONYL CONDENSING ENZYME-RELATED"/>
    <property type="match status" value="1"/>
</dbReference>
<sequence length="397" mass="42600">MTFFHSSKTSMLTFFSGDRKRVTICPGNIPILTEVVSAPLLATTDGDSSLLSDVVDSQSTLGVPSVAGIKPQKCPSPSKFRRSKLPSAIQRKIEHFRQHTGSLYGLALLAGGNVLFSFMAVLIKSAGKYLSSEETVFWRSTVALVLNVSIQLRLKIPPFTVAPEFRKLLLCRALVGYVAMTLSFYAYSTMILSEAQVIICSSPIVTFILSVCFLGEMLDRVDFACVLVSFVGVVCVARPASLFGDVATSSPFGTSFVSMLCAVLAACLIGVINILIRKLSALNTWTLVTYFLLACSVLSAAKITLFEQGLSIPTNATHVLTILGIGVLGCVGQVMITKGFQVEKAGIGSAMMYVNIVCVMIWDVTLLGESLHGWSVFGAAIICTGALTIAYRKSKKP</sequence>
<dbReference type="SUPFAM" id="SSF103481">
    <property type="entry name" value="Multidrug resistance efflux transporter EmrE"/>
    <property type="match status" value="2"/>
</dbReference>
<keyword evidence="4 5" id="KW-0472">Membrane</keyword>
<evidence type="ECO:0000256" key="3">
    <source>
        <dbReference type="ARBA" id="ARBA00022989"/>
    </source>
</evidence>
<reference evidence="7" key="1">
    <citation type="submission" date="2013-12" db="EMBL/GenBank/DDBJ databases">
        <title>The Genome Sequence of Aphanomyces astaci APO3.</title>
        <authorList>
            <consortium name="The Broad Institute Genomics Platform"/>
            <person name="Russ C."/>
            <person name="Tyler B."/>
            <person name="van West P."/>
            <person name="Dieguez-Uribeondo J."/>
            <person name="Young S.K."/>
            <person name="Zeng Q."/>
            <person name="Gargeya S."/>
            <person name="Fitzgerald M."/>
            <person name="Abouelleil A."/>
            <person name="Alvarado L."/>
            <person name="Chapman S.B."/>
            <person name="Gainer-Dewar J."/>
            <person name="Goldberg J."/>
            <person name="Griggs A."/>
            <person name="Gujja S."/>
            <person name="Hansen M."/>
            <person name="Howarth C."/>
            <person name="Imamovic A."/>
            <person name="Ireland A."/>
            <person name="Larimer J."/>
            <person name="McCowan C."/>
            <person name="Murphy C."/>
            <person name="Pearson M."/>
            <person name="Poon T.W."/>
            <person name="Priest M."/>
            <person name="Roberts A."/>
            <person name="Saif S."/>
            <person name="Shea T."/>
            <person name="Sykes S."/>
            <person name="Wortman J."/>
            <person name="Nusbaum C."/>
            <person name="Birren B."/>
        </authorList>
    </citation>
    <scope>NUCLEOTIDE SEQUENCE [LARGE SCALE GENOMIC DNA]</scope>
    <source>
        <strain evidence="7">APO3</strain>
    </source>
</reference>
<dbReference type="InterPro" id="IPR000620">
    <property type="entry name" value="EamA_dom"/>
</dbReference>
<evidence type="ECO:0000313" key="7">
    <source>
        <dbReference type="EMBL" id="ETV73826.1"/>
    </source>
</evidence>
<feature type="domain" description="EamA" evidence="6">
    <location>
        <begin position="104"/>
        <end position="236"/>
    </location>
</feature>
<feature type="transmembrane region" description="Helical" evidence="5">
    <location>
        <begin position="168"/>
        <end position="187"/>
    </location>
</feature>
<dbReference type="GO" id="GO:0016020">
    <property type="term" value="C:membrane"/>
    <property type="evidence" value="ECO:0007669"/>
    <property type="project" value="UniProtKB-SubCell"/>
</dbReference>
<protein>
    <recommendedName>
        <fullName evidence="6">EamA domain-containing protein</fullName>
    </recommendedName>
</protein>